<dbReference type="AlphaFoldDB" id="A0A1G8W846"/>
<reference evidence="14 15" key="1">
    <citation type="submission" date="2016-10" db="EMBL/GenBank/DDBJ databases">
        <authorList>
            <person name="de Groot N.N."/>
        </authorList>
    </citation>
    <scope>NUCLEOTIDE SEQUENCE [LARGE SCALE GENOMIC DNA]</scope>
    <source>
        <strain evidence="14 15">CGMCC 4.5681</strain>
    </source>
</reference>
<evidence type="ECO:0000256" key="1">
    <source>
        <dbReference type="ARBA" id="ARBA00011073"/>
    </source>
</evidence>
<evidence type="ECO:0000259" key="13">
    <source>
        <dbReference type="Pfam" id="PF02225"/>
    </source>
</evidence>
<keyword evidence="6 8" id="KW-0720">Serine protease</keyword>
<keyword evidence="2" id="KW-0964">Secreted</keyword>
<dbReference type="PIRSF" id="PIRSF037852">
    <property type="entry name" value="Subtilisin_rel_SAV5721"/>
    <property type="match status" value="1"/>
</dbReference>
<dbReference type="PANTHER" id="PTHR43399:SF4">
    <property type="entry name" value="CELL WALL-ASSOCIATED PROTEASE"/>
    <property type="match status" value="1"/>
</dbReference>
<evidence type="ECO:0000256" key="5">
    <source>
        <dbReference type="ARBA" id="ARBA00022801"/>
    </source>
</evidence>
<evidence type="ECO:0000256" key="7">
    <source>
        <dbReference type="PIRSR" id="PIRSR615500-1"/>
    </source>
</evidence>
<dbReference type="InterPro" id="IPR046450">
    <property type="entry name" value="PA_dom_sf"/>
</dbReference>
<feature type="domain" description="PA" evidence="13">
    <location>
        <begin position="814"/>
        <end position="882"/>
    </location>
</feature>
<dbReference type="Pfam" id="PF00082">
    <property type="entry name" value="Peptidase_S8"/>
    <property type="match status" value="1"/>
</dbReference>
<dbReference type="InterPro" id="IPR023827">
    <property type="entry name" value="Peptidase_S8_Asp-AS"/>
</dbReference>
<name>A0A1G8W846_9ACTN</name>
<evidence type="ECO:0000313" key="14">
    <source>
        <dbReference type="EMBL" id="SDJ74306.1"/>
    </source>
</evidence>
<dbReference type="PROSITE" id="PS51892">
    <property type="entry name" value="SUBTILASE"/>
    <property type="match status" value="1"/>
</dbReference>
<dbReference type="PROSITE" id="PS00137">
    <property type="entry name" value="SUBTILASE_HIS"/>
    <property type="match status" value="1"/>
</dbReference>
<dbReference type="InterPro" id="IPR036852">
    <property type="entry name" value="Peptidase_S8/S53_dom_sf"/>
</dbReference>
<feature type="region of interest" description="Disordered" evidence="10">
    <location>
        <begin position="1010"/>
        <end position="1032"/>
    </location>
</feature>
<feature type="active site" description="Charge relay system" evidence="7 8">
    <location>
        <position position="240"/>
    </location>
</feature>
<evidence type="ECO:0000256" key="9">
    <source>
        <dbReference type="RuleBase" id="RU003355"/>
    </source>
</evidence>
<dbReference type="InterPro" id="IPR022398">
    <property type="entry name" value="Peptidase_S8_His-AS"/>
</dbReference>
<dbReference type="InterPro" id="IPR051048">
    <property type="entry name" value="Peptidase_S8/S53_subtilisin"/>
</dbReference>
<evidence type="ECO:0000256" key="2">
    <source>
        <dbReference type="ARBA" id="ARBA00022525"/>
    </source>
</evidence>
<evidence type="ECO:0000256" key="8">
    <source>
        <dbReference type="PROSITE-ProRule" id="PRU01240"/>
    </source>
</evidence>
<dbReference type="PANTHER" id="PTHR43399">
    <property type="entry name" value="SUBTILISIN-RELATED"/>
    <property type="match status" value="1"/>
</dbReference>
<dbReference type="Pfam" id="PF02225">
    <property type="entry name" value="PA"/>
    <property type="match status" value="1"/>
</dbReference>
<accession>A0A1G8W846</accession>
<dbReference type="PRINTS" id="PR00723">
    <property type="entry name" value="SUBTILISIN"/>
</dbReference>
<comment type="similarity">
    <text evidence="1 8 9">Belongs to the peptidase S8 family.</text>
</comment>
<dbReference type="InterPro" id="IPR015500">
    <property type="entry name" value="Peptidase_S8_subtilisin-rel"/>
</dbReference>
<keyword evidence="4 11" id="KW-0732">Signal</keyword>
<dbReference type="Proteomes" id="UP000198683">
    <property type="component" value="Unassembled WGS sequence"/>
</dbReference>
<feature type="signal peptide" evidence="11">
    <location>
        <begin position="1"/>
        <end position="28"/>
    </location>
</feature>
<dbReference type="InterPro" id="IPR000209">
    <property type="entry name" value="Peptidase_S8/S53_dom"/>
</dbReference>
<keyword evidence="15" id="KW-1185">Reference proteome</keyword>
<evidence type="ECO:0000256" key="11">
    <source>
        <dbReference type="SAM" id="SignalP"/>
    </source>
</evidence>
<evidence type="ECO:0000256" key="6">
    <source>
        <dbReference type="ARBA" id="ARBA00022825"/>
    </source>
</evidence>
<evidence type="ECO:0000259" key="12">
    <source>
        <dbReference type="Pfam" id="PF00082"/>
    </source>
</evidence>
<feature type="domain" description="Peptidase S8/S53" evidence="12">
    <location>
        <begin position="231"/>
        <end position="490"/>
    </location>
</feature>
<dbReference type="PROSITE" id="PS00138">
    <property type="entry name" value="SUBTILASE_SER"/>
    <property type="match status" value="1"/>
</dbReference>
<dbReference type="RefSeq" id="WP_218128752.1">
    <property type="nucleotide sequence ID" value="NZ_FNFB01000003.1"/>
</dbReference>
<dbReference type="GO" id="GO:0006508">
    <property type="term" value="P:proteolysis"/>
    <property type="evidence" value="ECO:0007669"/>
    <property type="project" value="UniProtKB-KW"/>
</dbReference>
<dbReference type="InterPro" id="IPR023828">
    <property type="entry name" value="Peptidase_S8_Ser-AS"/>
</dbReference>
<proteinExistence type="inferred from homology"/>
<gene>
    <name evidence="14" type="ORF">SAMN05421874_10345</name>
</gene>
<dbReference type="Gene3D" id="3.40.50.200">
    <property type="entry name" value="Peptidase S8/S53 domain"/>
    <property type="match status" value="1"/>
</dbReference>
<dbReference type="PROSITE" id="PS00136">
    <property type="entry name" value="SUBTILASE_ASP"/>
    <property type="match status" value="1"/>
</dbReference>
<dbReference type="SUPFAM" id="SSF52025">
    <property type="entry name" value="PA domain"/>
    <property type="match status" value="1"/>
</dbReference>
<feature type="chain" id="PRO_5011569236" evidence="11">
    <location>
        <begin position="29"/>
        <end position="1230"/>
    </location>
</feature>
<feature type="active site" description="Charge relay system" evidence="7 8">
    <location>
        <position position="273"/>
    </location>
</feature>
<evidence type="ECO:0000256" key="3">
    <source>
        <dbReference type="ARBA" id="ARBA00022670"/>
    </source>
</evidence>
<dbReference type="SUPFAM" id="SSF52743">
    <property type="entry name" value="Subtilisin-like"/>
    <property type="match status" value="1"/>
</dbReference>
<dbReference type="InterPro" id="IPR017296">
    <property type="entry name" value="Peptidase_S8A_SAM-P45"/>
</dbReference>
<organism evidence="14 15">
    <name type="scientific">Nonomuraea maritima</name>
    <dbReference type="NCBI Taxonomy" id="683260"/>
    <lineage>
        <taxon>Bacteria</taxon>
        <taxon>Bacillati</taxon>
        <taxon>Actinomycetota</taxon>
        <taxon>Actinomycetes</taxon>
        <taxon>Streptosporangiales</taxon>
        <taxon>Streptosporangiaceae</taxon>
        <taxon>Nonomuraea</taxon>
    </lineage>
</organism>
<evidence type="ECO:0000256" key="10">
    <source>
        <dbReference type="SAM" id="MobiDB-lite"/>
    </source>
</evidence>
<protein>
    <submittedName>
        <fullName evidence="14">Serine protease, subtilisin family</fullName>
    </submittedName>
</protein>
<dbReference type="InterPro" id="IPR003137">
    <property type="entry name" value="PA_domain"/>
</dbReference>
<dbReference type="Gene3D" id="3.50.30.30">
    <property type="match status" value="1"/>
</dbReference>
<dbReference type="EMBL" id="FNFB01000003">
    <property type="protein sequence ID" value="SDJ74306.1"/>
    <property type="molecule type" value="Genomic_DNA"/>
</dbReference>
<keyword evidence="5 8" id="KW-0378">Hydrolase</keyword>
<dbReference type="STRING" id="683260.SAMN05421874_10345"/>
<keyword evidence="3 8" id="KW-0645">Protease</keyword>
<sequence>MQFNSRRSRLLAAVTTLAMLGVTPQAYASSAPPTAPAPATGAPRTITLITGDKVTVRMDGDKLGSLVVQSPDGGPARARITTVGTDTFVYPDSAVPYIAADVLDTQLFNITALIAAGYDDARAEQLPLIVTYADGAAATARRAQIAGTAGVRPLTSINGAALAQDRADAGEFWTALTAGQAGTAQARKTDAPAGFANGVAKIWLDAPVKTDMAETTAQIGAPDVWAGGNTGAGVDVAVLDTGIDAEHPDLAGQIAAAASFVPGEDEMADYIGHGTHVASTIAGTGAASGGLEKGVAPGARLDIGKVFSKEGRGQASWVIAGMEWAVRERHAKVVSMSLGTEAPTDGTDPLSKAADALSAETGALFTVSAGNSGPFPTSIGAPGAADAALTVGAVDGSDQLADFSSQGPRLADGGIKPEVTAPGVNVLAARSHLAAGEGPYIAYSGTSMAAPHVAGAAALVAAAHPAWTGQQIKNALVNTVKTTPDYTTYQAGAGRVDVKAAVAAAVVATASAYVGNYPLNHPPAQPPTKTVTWTNESGSDVTLDLALRVPNLPDGLLSLSADRVVVPAHGTAEVTITANLDGIDTKENWAGRLEASSDGGVVTRTVVGIGTTDQPRHLVIKATDRDGTPVTGTLGIYRAGDRSGSYNIYLMGTEPLDLLLPEGTYSVWMWADVQGDHGPGSRGAALLRQDEIDLQANTTVNLDAATAKKITAVTQHETVDVDYRMDFYRSFSETSEVTDSFLIDPSYDSIWAQPSARPKTGDVSLNVRWHKTQPLLKLSGDDRHAEPYQGLWVDPRSAVLPKGKHDMKAVFAGDGADYSKVDAKGRVAVVRRGDDLASQVTAAQAAGAKLLLVVNDQPGRLVDTGATPLPVATLTQDEGEQLIARLAKGEVRLHAESHPTQDYAYDLVQRWDHRLPDQLTYRPGRADLAEVDVRWNYDLGARIDGARIDRIPRTGYTAATYQPVPDQQRRTEYVTASAGGDKVLWQSAWEMLTTNELQYGPTVTYEPGGSTTEKWFGPVRRPRVNSPGSATRQGDSLLAQIHSWGEAGNANTGFWTHGAIGQTTSLYQGDTLLLENPSDFVFAQLKPEALPYTLVTKAEVDAAVDPYSPHTETRWGFTSGTTEESKPLPLIQLDYDVDTDLSGKAARNAKLTVVPIQLEGVSAKIVSAGLEVSYDDGATWQDAKPKHSGEGWKATLHAPRDAQFATLRASAKDADGDTVEQTIVRAFGLK</sequence>
<dbReference type="GO" id="GO:0004252">
    <property type="term" value="F:serine-type endopeptidase activity"/>
    <property type="evidence" value="ECO:0007669"/>
    <property type="project" value="UniProtKB-UniRule"/>
</dbReference>
<feature type="active site" description="Charge relay system" evidence="7 8">
    <location>
        <position position="447"/>
    </location>
</feature>
<evidence type="ECO:0000313" key="15">
    <source>
        <dbReference type="Proteomes" id="UP000198683"/>
    </source>
</evidence>
<evidence type="ECO:0000256" key="4">
    <source>
        <dbReference type="ARBA" id="ARBA00022729"/>
    </source>
</evidence>